<reference evidence="1" key="2">
    <citation type="journal article" date="2024" name="Plant">
        <title>Genomic evolution and insights into agronomic trait innovations of Sesamum species.</title>
        <authorList>
            <person name="Miao H."/>
            <person name="Wang L."/>
            <person name="Qu L."/>
            <person name="Liu H."/>
            <person name="Sun Y."/>
            <person name="Le M."/>
            <person name="Wang Q."/>
            <person name="Wei S."/>
            <person name="Zheng Y."/>
            <person name="Lin W."/>
            <person name="Duan Y."/>
            <person name="Cao H."/>
            <person name="Xiong S."/>
            <person name="Wang X."/>
            <person name="Wei L."/>
            <person name="Li C."/>
            <person name="Ma Q."/>
            <person name="Ju M."/>
            <person name="Zhao R."/>
            <person name="Li G."/>
            <person name="Mu C."/>
            <person name="Tian Q."/>
            <person name="Mei H."/>
            <person name="Zhang T."/>
            <person name="Gao T."/>
            <person name="Zhang H."/>
        </authorList>
    </citation>
    <scope>NUCLEOTIDE SEQUENCE</scope>
    <source>
        <strain evidence="1">G01</strain>
    </source>
</reference>
<organism evidence="1">
    <name type="scientific">Sesamum angustifolium</name>
    <dbReference type="NCBI Taxonomy" id="2727405"/>
    <lineage>
        <taxon>Eukaryota</taxon>
        <taxon>Viridiplantae</taxon>
        <taxon>Streptophyta</taxon>
        <taxon>Embryophyta</taxon>
        <taxon>Tracheophyta</taxon>
        <taxon>Spermatophyta</taxon>
        <taxon>Magnoliopsida</taxon>
        <taxon>eudicotyledons</taxon>
        <taxon>Gunneridae</taxon>
        <taxon>Pentapetalae</taxon>
        <taxon>asterids</taxon>
        <taxon>lamiids</taxon>
        <taxon>Lamiales</taxon>
        <taxon>Pedaliaceae</taxon>
        <taxon>Sesamum</taxon>
    </lineage>
</organism>
<accession>A0AAW2L3X2</accession>
<name>A0AAW2L3X2_9LAMI</name>
<dbReference type="EMBL" id="JACGWK010000015">
    <property type="protein sequence ID" value="KAL0314012.1"/>
    <property type="molecule type" value="Genomic_DNA"/>
</dbReference>
<proteinExistence type="predicted"/>
<gene>
    <name evidence="1" type="ORF">Sangu_2245600</name>
</gene>
<comment type="caution">
    <text evidence="1">The sequence shown here is derived from an EMBL/GenBank/DDBJ whole genome shotgun (WGS) entry which is preliminary data.</text>
</comment>
<protein>
    <submittedName>
        <fullName evidence="1">Uncharacterized protein</fullName>
    </submittedName>
</protein>
<sequence>MELASPPLKSYYAVFPVPPASRNFSLSLPVFRASIPRISSPFLASKAAGFLFPCEKERSRSSFLAAGVGNTTAVTDESAQEHMPLGKKLNSGAEDGAVEMMRTARIGMGLVNSWMIIKCFAFATN</sequence>
<dbReference type="AlphaFoldDB" id="A0AAW2L3X2"/>
<evidence type="ECO:0000313" key="1">
    <source>
        <dbReference type="EMBL" id="KAL0314012.1"/>
    </source>
</evidence>
<reference evidence="1" key="1">
    <citation type="submission" date="2020-06" db="EMBL/GenBank/DDBJ databases">
        <authorList>
            <person name="Li T."/>
            <person name="Hu X."/>
            <person name="Zhang T."/>
            <person name="Song X."/>
            <person name="Zhang H."/>
            <person name="Dai N."/>
            <person name="Sheng W."/>
            <person name="Hou X."/>
            <person name="Wei L."/>
        </authorList>
    </citation>
    <scope>NUCLEOTIDE SEQUENCE</scope>
    <source>
        <strain evidence="1">G01</strain>
        <tissue evidence="1">Leaf</tissue>
    </source>
</reference>